<dbReference type="Proteomes" id="UP000499080">
    <property type="component" value="Unassembled WGS sequence"/>
</dbReference>
<protein>
    <submittedName>
        <fullName evidence="2">Uncharacterized protein</fullName>
    </submittedName>
</protein>
<proteinExistence type="predicted"/>
<feature type="signal peptide" evidence="1">
    <location>
        <begin position="1"/>
        <end position="21"/>
    </location>
</feature>
<evidence type="ECO:0000256" key="1">
    <source>
        <dbReference type="SAM" id="SignalP"/>
    </source>
</evidence>
<feature type="chain" id="PRO_5021242730" evidence="1">
    <location>
        <begin position="22"/>
        <end position="117"/>
    </location>
</feature>
<gene>
    <name evidence="2" type="ORF">AVEN_200300_1</name>
</gene>
<sequence>MRLILFPWERWIWLRATVVAGEESAGKAPEHNGMLWQEVKSDRLAVVDQLKKYLGRIFPKSFMSSRGDYRAGELKAGLYDLSFLYDLKNGPKRELIDFCMKMDLIVKCLFVQCAIKK</sequence>
<reference evidence="2 3" key="1">
    <citation type="journal article" date="2019" name="Sci. Rep.">
        <title>Orb-weaving spider Araneus ventricosus genome elucidates the spidroin gene catalogue.</title>
        <authorList>
            <person name="Kono N."/>
            <person name="Nakamura H."/>
            <person name="Ohtoshi R."/>
            <person name="Moran D.A.P."/>
            <person name="Shinohara A."/>
            <person name="Yoshida Y."/>
            <person name="Fujiwara M."/>
            <person name="Mori M."/>
            <person name="Tomita M."/>
            <person name="Arakawa K."/>
        </authorList>
    </citation>
    <scope>NUCLEOTIDE SEQUENCE [LARGE SCALE GENOMIC DNA]</scope>
</reference>
<dbReference type="AlphaFoldDB" id="A0A4Y2UJT6"/>
<keyword evidence="1" id="KW-0732">Signal</keyword>
<accession>A0A4Y2UJT6</accession>
<evidence type="ECO:0000313" key="2">
    <source>
        <dbReference type="EMBL" id="GBO13305.1"/>
    </source>
</evidence>
<dbReference type="EMBL" id="BGPR01037653">
    <property type="protein sequence ID" value="GBO13305.1"/>
    <property type="molecule type" value="Genomic_DNA"/>
</dbReference>
<name>A0A4Y2UJT6_ARAVE</name>
<comment type="caution">
    <text evidence="2">The sequence shown here is derived from an EMBL/GenBank/DDBJ whole genome shotgun (WGS) entry which is preliminary data.</text>
</comment>
<organism evidence="2 3">
    <name type="scientific">Araneus ventricosus</name>
    <name type="common">Orbweaver spider</name>
    <name type="synonym">Epeira ventricosa</name>
    <dbReference type="NCBI Taxonomy" id="182803"/>
    <lineage>
        <taxon>Eukaryota</taxon>
        <taxon>Metazoa</taxon>
        <taxon>Ecdysozoa</taxon>
        <taxon>Arthropoda</taxon>
        <taxon>Chelicerata</taxon>
        <taxon>Arachnida</taxon>
        <taxon>Araneae</taxon>
        <taxon>Araneomorphae</taxon>
        <taxon>Entelegynae</taxon>
        <taxon>Araneoidea</taxon>
        <taxon>Araneidae</taxon>
        <taxon>Araneus</taxon>
    </lineage>
</organism>
<evidence type="ECO:0000313" key="3">
    <source>
        <dbReference type="Proteomes" id="UP000499080"/>
    </source>
</evidence>
<keyword evidence="3" id="KW-1185">Reference proteome</keyword>